<name>A0A7D5EQZ8_9MICO</name>
<evidence type="ECO:0000313" key="2">
    <source>
        <dbReference type="EMBL" id="QLD10645.1"/>
    </source>
</evidence>
<dbReference type="RefSeq" id="WP_178009922.1">
    <property type="nucleotide sequence ID" value="NZ_CP058316.1"/>
</dbReference>
<dbReference type="InterPro" id="IPR006311">
    <property type="entry name" value="TAT_signal"/>
</dbReference>
<keyword evidence="1" id="KW-0812">Transmembrane</keyword>
<sequence>MSTPPPRGEPRFAAPYVVAAPGRLPTPPSAPRRRALGVLALVLAAVAAGAAIAVAVVVAARLGGSGAAVAWLDTDGDPRALAPVRAWILVGEVSFWACTALGIASIAVGAAAIARRSARALAIAAVTTAIVAPLAAFGIGAATLFVTA</sequence>
<proteinExistence type="predicted"/>
<accession>A0A7D5EQZ8</accession>
<feature type="transmembrane region" description="Helical" evidence="1">
    <location>
        <begin position="121"/>
        <end position="146"/>
    </location>
</feature>
<dbReference type="Proteomes" id="UP000509638">
    <property type="component" value="Chromosome"/>
</dbReference>
<keyword evidence="1" id="KW-0472">Membrane</keyword>
<feature type="transmembrane region" description="Helical" evidence="1">
    <location>
        <begin position="93"/>
        <end position="114"/>
    </location>
</feature>
<dbReference type="EMBL" id="CP058316">
    <property type="protein sequence ID" value="QLD10645.1"/>
    <property type="molecule type" value="Genomic_DNA"/>
</dbReference>
<feature type="transmembrane region" description="Helical" evidence="1">
    <location>
        <begin position="38"/>
        <end position="62"/>
    </location>
</feature>
<dbReference type="AlphaFoldDB" id="A0A7D5EQZ8"/>
<gene>
    <name evidence="2" type="ORF">HW566_01930</name>
</gene>
<keyword evidence="1" id="KW-1133">Transmembrane helix</keyword>
<evidence type="ECO:0000256" key="1">
    <source>
        <dbReference type="SAM" id="Phobius"/>
    </source>
</evidence>
<reference evidence="2 3" key="1">
    <citation type="submission" date="2020-06" db="EMBL/GenBank/DDBJ databases">
        <authorList>
            <person name="Jo H."/>
        </authorList>
    </citation>
    <scope>NUCLEOTIDE SEQUENCE [LARGE SCALE GENOMIC DNA]</scope>
    <source>
        <strain evidence="2 3">I46</strain>
    </source>
</reference>
<organism evidence="2 3">
    <name type="scientific">Microbacterium oleivorans</name>
    <dbReference type="NCBI Taxonomy" id="273677"/>
    <lineage>
        <taxon>Bacteria</taxon>
        <taxon>Bacillati</taxon>
        <taxon>Actinomycetota</taxon>
        <taxon>Actinomycetes</taxon>
        <taxon>Micrococcales</taxon>
        <taxon>Microbacteriaceae</taxon>
        <taxon>Microbacterium</taxon>
    </lineage>
</organism>
<evidence type="ECO:0000313" key="3">
    <source>
        <dbReference type="Proteomes" id="UP000509638"/>
    </source>
</evidence>
<dbReference type="PROSITE" id="PS51318">
    <property type="entry name" value="TAT"/>
    <property type="match status" value="1"/>
</dbReference>
<protein>
    <submittedName>
        <fullName evidence="2">Uncharacterized protein</fullName>
    </submittedName>
</protein>